<dbReference type="EMBL" id="CAJNOI010001199">
    <property type="protein sequence ID" value="CAF1392702.1"/>
    <property type="molecule type" value="Genomic_DNA"/>
</dbReference>
<sequence length="80" mass="9013">MYQRDGTWLSNDFMVDPVSLALTFTQLAIVKDWILSNTIKRFPILAESECETLITDADSFIPNGRLIMNESAEVSCLAIE</sequence>
<comment type="caution">
    <text evidence="1">The sequence shown here is derived from an EMBL/GenBank/DDBJ whole genome shotgun (WGS) entry which is preliminary data.</text>
</comment>
<name>A0A815KLL8_9BILA</name>
<organism evidence="1 4">
    <name type="scientific">Adineta steineri</name>
    <dbReference type="NCBI Taxonomy" id="433720"/>
    <lineage>
        <taxon>Eukaryota</taxon>
        <taxon>Metazoa</taxon>
        <taxon>Spiralia</taxon>
        <taxon>Gnathifera</taxon>
        <taxon>Rotifera</taxon>
        <taxon>Eurotatoria</taxon>
        <taxon>Bdelloidea</taxon>
        <taxon>Adinetida</taxon>
        <taxon>Adinetidae</taxon>
        <taxon>Adineta</taxon>
    </lineage>
</organism>
<evidence type="ECO:0000313" key="3">
    <source>
        <dbReference type="Proteomes" id="UP000663832"/>
    </source>
</evidence>
<evidence type="ECO:0000313" key="1">
    <source>
        <dbReference type="EMBL" id="CAF1392702.1"/>
    </source>
</evidence>
<keyword evidence="3" id="KW-1185">Reference proteome</keyword>
<dbReference type="AlphaFoldDB" id="A0A815KLL8"/>
<dbReference type="Proteomes" id="UP000663877">
    <property type="component" value="Unassembled WGS sequence"/>
</dbReference>
<dbReference type="EMBL" id="CAJNOM010001531">
    <property type="protein sequence ID" value="CAF1611623.1"/>
    <property type="molecule type" value="Genomic_DNA"/>
</dbReference>
<gene>
    <name evidence="1" type="ORF">BJG266_LOCUS37207</name>
    <name evidence="2" type="ORF">QVE165_LOCUS54135</name>
</gene>
<reference evidence="1" key="1">
    <citation type="submission" date="2021-02" db="EMBL/GenBank/DDBJ databases">
        <authorList>
            <person name="Nowell W R."/>
        </authorList>
    </citation>
    <scope>NUCLEOTIDE SEQUENCE</scope>
</reference>
<evidence type="ECO:0000313" key="2">
    <source>
        <dbReference type="EMBL" id="CAF1611623.1"/>
    </source>
</evidence>
<accession>A0A815KLL8</accession>
<proteinExistence type="predicted"/>
<evidence type="ECO:0000313" key="4">
    <source>
        <dbReference type="Proteomes" id="UP000663877"/>
    </source>
</evidence>
<dbReference type="Proteomes" id="UP000663832">
    <property type="component" value="Unassembled WGS sequence"/>
</dbReference>
<protein>
    <submittedName>
        <fullName evidence="1">Uncharacterized protein</fullName>
    </submittedName>
</protein>
<dbReference type="OrthoDB" id="5845045at2759"/>